<feature type="transmembrane region" description="Helical" evidence="9">
    <location>
        <begin position="500"/>
        <end position="520"/>
    </location>
</feature>
<dbReference type="Pfam" id="PF13962">
    <property type="entry name" value="PGG"/>
    <property type="match status" value="1"/>
</dbReference>
<proteinExistence type="predicted"/>
<evidence type="ECO:0000256" key="4">
    <source>
        <dbReference type="ARBA" id="ARBA00022989"/>
    </source>
</evidence>
<reference evidence="11" key="1">
    <citation type="submission" date="2013-07" db="EMBL/GenBank/DDBJ databases">
        <title>The genome of Eucalyptus grandis.</title>
        <authorList>
            <person name="Schmutz J."/>
            <person name="Hayes R."/>
            <person name="Myburg A."/>
            <person name="Tuskan G."/>
            <person name="Grattapaglia D."/>
            <person name="Rokhsar D.S."/>
        </authorList>
    </citation>
    <scope>NUCLEOTIDE SEQUENCE</scope>
    <source>
        <tissue evidence="11">Leaf extractions</tissue>
    </source>
</reference>
<evidence type="ECO:0000259" key="10">
    <source>
        <dbReference type="Pfam" id="PF13962"/>
    </source>
</evidence>
<dbReference type="EMBL" id="KK198763">
    <property type="protein sequence ID" value="KCW47193.1"/>
    <property type="molecule type" value="Genomic_DNA"/>
</dbReference>
<keyword evidence="4 9" id="KW-1133">Transmembrane helix</keyword>
<dbReference type="InterPro" id="IPR026961">
    <property type="entry name" value="PGG_dom"/>
</dbReference>
<accession>A0A059A065</accession>
<evidence type="ECO:0000256" key="1">
    <source>
        <dbReference type="ARBA" id="ARBA00004141"/>
    </source>
</evidence>
<dbReference type="PANTHER" id="PTHR24186">
    <property type="entry name" value="PROTEIN PHOSPHATASE 1 REGULATORY SUBUNIT"/>
    <property type="match status" value="1"/>
</dbReference>
<evidence type="ECO:0000256" key="2">
    <source>
        <dbReference type="ARBA" id="ARBA00022692"/>
    </source>
</evidence>
<feature type="repeat" description="ANK" evidence="7">
    <location>
        <begin position="157"/>
        <end position="189"/>
    </location>
</feature>
<feature type="repeat" description="ANK" evidence="7">
    <location>
        <begin position="226"/>
        <end position="249"/>
    </location>
</feature>
<keyword evidence="3" id="KW-0677">Repeat</keyword>
<feature type="compositionally biased region" description="Basic and acidic residues" evidence="8">
    <location>
        <begin position="1"/>
        <end position="22"/>
    </location>
</feature>
<dbReference type="SMART" id="SM00248">
    <property type="entry name" value="ANK"/>
    <property type="match status" value="7"/>
</dbReference>
<dbReference type="PROSITE" id="PS50088">
    <property type="entry name" value="ANK_REPEAT"/>
    <property type="match status" value="3"/>
</dbReference>
<dbReference type="Gene3D" id="1.25.40.20">
    <property type="entry name" value="Ankyrin repeat-containing domain"/>
    <property type="match status" value="3"/>
</dbReference>
<feature type="transmembrane region" description="Helical" evidence="9">
    <location>
        <begin position="431"/>
        <end position="454"/>
    </location>
</feature>
<feature type="domain" description="PGG" evidence="10">
    <location>
        <begin position="382"/>
        <end position="492"/>
    </location>
</feature>
<dbReference type="Gramene" id="KCW47193">
    <property type="protein sequence ID" value="KCW47193"/>
    <property type="gene ID" value="EUGRSUZ_K01004"/>
</dbReference>
<feature type="transmembrane region" description="Helical" evidence="9">
    <location>
        <begin position="390"/>
        <end position="411"/>
    </location>
</feature>
<organism evidence="11">
    <name type="scientific">Eucalyptus grandis</name>
    <name type="common">Flooded gum</name>
    <dbReference type="NCBI Taxonomy" id="71139"/>
    <lineage>
        <taxon>Eukaryota</taxon>
        <taxon>Viridiplantae</taxon>
        <taxon>Streptophyta</taxon>
        <taxon>Embryophyta</taxon>
        <taxon>Tracheophyta</taxon>
        <taxon>Spermatophyta</taxon>
        <taxon>Magnoliopsida</taxon>
        <taxon>eudicotyledons</taxon>
        <taxon>Gunneridae</taxon>
        <taxon>Pentapetalae</taxon>
        <taxon>rosids</taxon>
        <taxon>malvids</taxon>
        <taxon>Myrtales</taxon>
        <taxon>Myrtaceae</taxon>
        <taxon>Myrtoideae</taxon>
        <taxon>Eucalypteae</taxon>
        <taxon>Eucalyptus</taxon>
    </lineage>
</organism>
<dbReference type="InterPro" id="IPR002110">
    <property type="entry name" value="Ankyrin_rpt"/>
</dbReference>
<evidence type="ECO:0000256" key="6">
    <source>
        <dbReference type="ARBA" id="ARBA00023136"/>
    </source>
</evidence>
<dbReference type="PROSITE" id="PS50297">
    <property type="entry name" value="ANK_REP_REGION"/>
    <property type="match status" value="2"/>
</dbReference>
<evidence type="ECO:0000256" key="3">
    <source>
        <dbReference type="ARBA" id="ARBA00022737"/>
    </source>
</evidence>
<feature type="transmembrane region" description="Helical" evidence="9">
    <location>
        <begin position="475"/>
        <end position="494"/>
    </location>
</feature>
<sequence length="529" mass="58320">MDHTISIDGRDTRATPNERLEALKGSNLPTSNNQKPLEDGDLNKIMDRDLYEATIEGDVEKFINALKQVSESRKLALLLIFDQVTPSGNSLLHVAASSESKHVMELILFHYPYLVTRKNSLEDTPLHVAVQDGRLEVTRKLICLRRDSEIVYWKNKDGKSPLYLAAETGCMKILQLLLEVSAQDEAYTVKIQGMSPVLAALQKSNLGLLEAIIDQLPKLLHVSDENGGTPLHSAAFIGSEGAVRLLMKKCRYPALQTDKNGSYPIHMVCEGGNGDIILKLLDMWPDPAEIKKKKKGQNILHIAAEGGNERAVRYILNKYGEPDVIKKLVNSKDVDGNTPLNLALRRNDFRVYQCDRALLPRSISRQSTREPSSGESESSRNERIKKEIDTYLVVATLVASISFTAGITLPGGYNVSGDPHPGTATMLHNRVFQVFIIFDALATFYSILSVVNLLRANNASLRVAEGGLDIARRSLTLAVHAMTVAFIAAIILAVSKLTWLKIFLLCLAAPFVGVLYPRILSDALSSNSL</sequence>
<keyword evidence="6 9" id="KW-0472">Membrane</keyword>
<evidence type="ECO:0000256" key="7">
    <source>
        <dbReference type="PROSITE-ProRule" id="PRU00023"/>
    </source>
</evidence>
<dbReference type="GO" id="GO:0016020">
    <property type="term" value="C:membrane"/>
    <property type="evidence" value="ECO:0000318"/>
    <property type="project" value="GO_Central"/>
</dbReference>
<feature type="repeat" description="ANK" evidence="7">
    <location>
        <begin position="295"/>
        <end position="327"/>
    </location>
</feature>
<dbReference type="AlphaFoldDB" id="A0A059A065"/>
<dbReference type="STRING" id="71139.A0A059A065"/>
<name>A0A059A065_EUCGR</name>
<keyword evidence="5 7" id="KW-0040">ANK repeat</keyword>
<keyword evidence="2 9" id="KW-0812">Transmembrane</keyword>
<evidence type="ECO:0000256" key="9">
    <source>
        <dbReference type="SAM" id="Phobius"/>
    </source>
</evidence>
<dbReference type="PANTHER" id="PTHR24186:SF46">
    <property type="entry name" value="PROTEIN ACCELERATED CELL DEATH 6-LIKE"/>
    <property type="match status" value="1"/>
</dbReference>
<dbReference type="InParanoid" id="A0A059A065"/>
<dbReference type="InterPro" id="IPR036770">
    <property type="entry name" value="Ankyrin_rpt-contain_sf"/>
</dbReference>
<gene>
    <name evidence="11" type="ORF">EUGRSUZ_K01004</name>
</gene>
<protein>
    <recommendedName>
        <fullName evidence="10">PGG domain-containing protein</fullName>
    </recommendedName>
</protein>
<evidence type="ECO:0000256" key="5">
    <source>
        <dbReference type="ARBA" id="ARBA00023043"/>
    </source>
</evidence>
<dbReference type="eggNOG" id="KOG0504">
    <property type="taxonomic scope" value="Eukaryota"/>
</dbReference>
<evidence type="ECO:0000313" key="11">
    <source>
        <dbReference type="EMBL" id="KCW47193.1"/>
    </source>
</evidence>
<comment type="subcellular location">
    <subcellularLocation>
        <location evidence="1">Membrane</location>
        <topology evidence="1">Multi-pass membrane protein</topology>
    </subcellularLocation>
</comment>
<dbReference type="SUPFAM" id="SSF48403">
    <property type="entry name" value="Ankyrin repeat"/>
    <property type="match status" value="1"/>
</dbReference>
<evidence type="ECO:0000256" key="8">
    <source>
        <dbReference type="SAM" id="MobiDB-lite"/>
    </source>
</evidence>
<feature type="region of interest" description="Disordered" evidence="8">
    <location>
        <begin position="1"/>
        <end position="41"/>
    </location>
</feature>
<dbReference type="Pfam" id="PF12796">
    <property type="entry name" value="Ank_2"/>
    <property type="match status" value="2"/>
</dbReference>